<dbReference type="InterPro" id="IPR036188">
    <property type="entry name" value="FAD/NAD-bd_sf"/>
</dbReference>
<keyword evidence="6" id="KW-1185">Reference proteome</keyword>
<dbReference type="PANTHER" id="PTHR45934">
    <property type="entry name" value="FAD/NAD(P)-BINDING OXIDOREDUCTASE FAMILY PROTEIN"/>
    <property type="match status" value="1"/>
</dbReference>
<accession>A0AAV7FWU9</accession>
<dbReference type="AlphaFoldDB" id="A0AAV7FWU9"/>
<keyword evidence="1" id="KW-0560">Oxidoreductase</keyword>
<dbReference type="GO" id="GO:0004497">
    <property type="term" value="F:monooxygenase activity"/>
    <property type="evidence" value="ECO:0007669"/>
    <property type="project" value="UniProtKB-KW"/>
</dbReference>
<dbReference type="PANTHER" id="PTHR45934:SF2">
    <property type="entry name" value="MONOOXYGENASE 1"/>
    <property type="match status" value="1"/>
</dbReference>
<sequence>MADQLRFRAIFEPSYLSSFSFDKKNLLPLFFHKGCSKQGSESSSPLVVSYFVGVFCGRIIRKKIRVLCPLQEEAKGDQVLCLLQEKAKGVRVLFLLQEEGKGVQVLCLTGSVALKYSVKKQRSKKEMKAAEETHDIVIIGGGICGLATALALHRKGIKSLVLERSDELRTTGGAISVYMNGWYALDQLGVGEELRSKAILIKEIKDSWLFKEETNTTPSRKAGLRCLKRSDLVETLAATLPAESIRFSCIIVATEIDPVTSFPIIHASDGLIIKAKILVGCDGSNSVVAKKLGLKAPKISTICEARGFTNYPNGHSFGDQFLRLWGHNFLLGRAPVNDKLVFWFVDHKFNQRDIEAREDPKLIRDLTSQRLEGSPEEVIDMIKNCEIDSLTLTRIRYRAPWHILFGKMQKGTTTLAGDSFHVMDPSIGQGGSAAIEDAVVLARCLAGELQHHQVADGGELKKRAEAAIAKYVRERMLRIMSLSTRAFLIGSMSATSSWVKRMIFCVLLVLLSGNNSLSHAQFDCGHL</sequence>
<reference evidence="5 6" key="1">
    <citation type="journal article" date="2021" name="Hortic Res">
        <title>Chromosome-scale assembly of the Dendrobium chrysotoxum genome enhances the understanding of orchid evolution.</title>
        <authorList>
            <person name="Zhang Y."/>
            <person name="Zhang G.Q."/>
            <person name="Zhang D."/>
            <person name="Liu X.D."/>
            <person name="Xu X.Y."/>
            <person name="Sun W.H."/>
            <person name="Yu X."/>
            <person name="Zhu X."/>
            <person name="Wang Z.W."/>
            <person name="Zhao X."/>
            <person name="Zhong W.Y."/>
            <person name="Chen H."/>
            <person name="Yin W.L."/>
            <person name="Huang T."/>
            <person name="Niu S.C."/>
            <person name="Liu Z.J."/>
        </authorList>
    </citation>
    <scope>NUCLEOTIDE SEQUENCE [LARGE SCALE GENOMIC DNA]</scope>
    <source>
        <strain evidence="5">Lindl</strain>
    </source>
</reference>
<name>A0AAV7FWU9_DENCH</name>
<keyword evidence="2" id="KW-0503">Monooxygenase</keyword>
<dbReference type="Proteomes" id="UP000775213">
    <property type="component" value="Unassembled WGS sequence"/>
</dbReference>
<dbReference type="InterPro" id="IPR044560">
    <property type="entry name" value="MOase"/>
</dbReference>
<protein>
    <recommendedName>
        <fullName evidence="4">FAD-binding domain-containing protein</fullName>
    </recommendedName>
</protein>
<comment type="caution">
    <text evidence="5">The sequence shown here is derived from an EMBL/GenBank/DDBJ whole genome shotgun (WGS) entry which is preliminary data.</text>
</comment>
<feature type="domain" description="FAD-binding" evidence="4">
    <location>
        <begin position="135"/>
        <end position="451"/>
    </location>
</feature>
<proteinExistence type="inferred from homology"/>
<evidence type="ECO:0000313" key="6">
    <source>
        <dbReference type="Proteomes" id="UP000775213"/>
    </source>
</evidence>
<dbReference type="Pfam" id="PF01494">
    <property type="entry name" value="FAD_binding_3"/>
    <property type="match status" value="1"/>
</dbReference>
<dbReference type="GO" id="GO:0071949">
    <property type="term" value="F:FAD binding"/>
    <property type="evidence" value="ECO:0007669"/>
    <property type="project" value="InterPro"/>
</dbReference>
<evidence type="ECO:0000256" key="3">
    <source>
        <dbReference type="ARBA" id="ARBA00024018"/>
    </source>
</evidence>
<dbReference type="PRINTS" id="PR00420">
    <property type="entry name" value="RNGMNOXGNASE"/>
</dbReference>
<evidence type="ECO:0000256" key="1">
    <source>
        <dbReference type="ARBA" id="ARBA00023002"/>
    </source>
</evidence>
<organism evidence="5 6">
    <name type="scientific">Dendrobium chrysotoxum</name>
    <name type="common">Orchid</name>
    <dbReference type="NCBI Taxonomy" id="161865"/>
    <lineage>
        <taxon>Eukaryota</taxon>
        <taxon>Viridiplantae</taxon>
        <taxon>Streptophyta</taxon>
        <taxon>Embryophyta</taxon>
        <taxon>Tracheophyta</taxon>
        <taxon>Spermatophyta</taxon>
        <taxon>Magnoliopsida</taxon>
        <taxon>Liliopsida</taxon>
        <taxon>Asparagales</taxon>
        <taxon>Orchidaceae</taxon>
        <taxon>Epidendroideae</taxon>
        <taxon>Malaxideae</taxon>
        <taxon>Dendrobiinae</taxon>
        <taxon>Dendrobium</taxon>
    </lineage>
</organism>
<gene>
    <name evidence="5" type="ORF">IEQ34_018403</name>
</gene>
<dbReference type="SUPFAM" id="SSF51905">
    <property type="entry name" value="FAD/NAD(P)-binding domain"/>
    <property type="match status" value="1"/>
</dbReference>
<evidence type="ECO:0000313" key="5">
    <source>
        <dbReference type="EMBL" id="KAH0454079.1"/>
    </source>
</evidence>
<dbReference type="InterPro" id="IPR002938">
    <property type="entry name" value="FAD-bd"/>
</dbReference>
<comment type="similarity">
    <text evidence="3">Belongs to the 3-hydroxybenzoate 6-hydroxylase family.</text>
</comment>
<evidence type="ECO:0000259" key="4">
    <source>
        <dbReference type="Pfam" id="PF01494"/>
    </source>
</evidence>
<dbReference type="Gene3D" id="3.50.50.60">
    <property type="entry name" value="FAD/NAD(P)-binding domain"/>
    <property type="match status" value="1"/>
</dbReference>
<dbReference type="EMBL" id="JAGFBR010000016">
    <property type="protein sequence ID" value="KAH0454079.1"/>
    <property type="molecule type" value="Genomic_DNA"/>
</dbReference>
<evidence type="ECO:0000256" key="2">
    <source>
        <dbReference type="ARBA" id="ARBA00023033"/>
    </source>
</evidence>